<proteinExistence type="predicted"/>
<feature type="region of interest" description="Disordered" evidence="1">
    <location>
        <begin position="77"/>
        <end position="100"/>
    </location>
</feature>
<protein>
    <submittedName>
        <fullName evidence="2">Uncharacterized protein</fullName>
    </submittedName>
</protein>
<sequence>MEDARISTSSQRLANNICTLIVSPKADITAVIIVRPEPFATGNNRDIPASVQELVYGRKPTGLGTSAKSLVRHNELLSSSEEVNRPRKYGGSSEGLETYV</sequence>
<dbReference type="EMBL" id="AVOT02041326">
    <property type="protein sequence ID" value="MBW0536628.1"/>
    <property type="molecule type" value="Genomic_DNA"/>
</dbReference>
<name>A0A9Q3FAN4_9BASI</name>
<organism evidence="2 3">
    <name type="scientific">Austropuccinia psidii MF-1</name>
    <dbReference type="NCBI Taxonomy" id="1389203"/>
    <lineage>
        <taxon>Eukaryota</taxon>
        <taxon>Fungi</taxon>
        <taxon>Dikarya</taxon>
        <taxon>Basidiomycota</taxon>
        <taxon>Pucciniomycotina</taxon>
        <taxon>Pucciniomycetes</taxon>
        <taxon>Pucciniales</taxon>
        <taxon>Sphaerophragmiaceae</taxon>
        <taxon>Austropuccinia</taxon>
    </lineage>
</organism>
<reference evidence="2" key="1">
    <citation type="submission" date="2021-03" db="EMBL/GenBank/DDBJ databases">
        <title>Draft genome sequence of rust myrtle Austropuccinia psidii MF-1, a brazilian biotype.</title>
        <authorList>
            <person name="Quecine M.C."/>
            <person name="Pachon D.M.R."/>
            <person name="Bonatelli M.L."/>
            <person name="Correr F.H."/>
            <person name="Franceschini L.M."/>
            <person name="Leite T.F."/>
            <person name="Margarido G.R.A."/>
            <person name="Almeida C.A."/>
            <person name="Ferrarezi J.A."/>
            <person name="Labate C.A."/>
        </authorList>
    </citation>
    <scope>NUCLEOTIDE SEQUENCE</scope>
    <source>
        <strain evidence="2">MF-1</strain>
    </source>
</reference>
<dbReference type="AlphaFoldDB" id="A0A9Q3FAN4"/>
<evidence type="ECO:0000256" key="1">
    <source>
        <dbReference type="SAM" id="MobiDB-lite"/>
    </source>
</evidence>
<evidence type="ECO:0000313" key="3">
    <source>
        <dbReference type="Proteomes" id="UP000765509"/>
    </source>
</evidence>
<gene>
    <name evidence="2" type="ORF">O181_076343</name>
</gene>
<evidence type="ECO:0000313" key="2">
    <source>
        <dbReference type="EMBL" id="MBW0536628.1"/>
    </source>
</evidence>
<dbReference type="Proteomes" id="UP000765509">
    <property type="component" value="Unassembled WGS sequence"/>
</dbReference>
<keyword evidence="3" id="KW-1185">Reference proteome</keyword>
<comment type="caution">
    <text evidence="2">The sequence shown here is derived from an EMBL/GenBank/DDBJ whole genome shotgun (WGS) entry which is preliminary data.</text>
</comment>
<accession>A0A9Q3FAN4</accession>